<organism evidence="1 2">
    <name type="scientific">Bradyrhizobium sediminis</name>
    <dbReference type="NCBI Taxonomy" id="2840469"/>
    <lineage>
        <taxon>Bacteria</taxon>
        <taxon>Pseudomonadati</taxon>
        <taxon>Pseudomonadota</taxon>
        <taxon>Alphaproteobacteria</taxon>
        <taxon>Hyphomicrobiales</taxon>
        <taxon>Nitrobacteraceae</taxon>
        <taxon>Bradyrhizobium</taxon>
    </lineage>
</organism>
<proteinExistence type="predicted"/>
<accession>A0A975NW27</accession>
<dbReference type="AlphaFoldDB" id="A0A975NW27"/>
<evidence type="ECO:0000313" key="1">
    <source>
        <dbReference type="EMBL" id="QWG22443.1"/>
    </source>
</evidence>
<sequence>MTDSEKAAKVIEALKAAEGEPAQIALPILNGLVGLVQGSGEAPLEVEEARSGAFLAICEIGKALHRGQPADRLWGAAMSATERWMSLVRGR</sequence>
<name>A0A975NW27_9BRAD</name>
<protein>
    <submittedName>
        <fullName evidence="1">Uncharacterized protein</fullName>
    </submittedName>
</protein>
<dbReference type="RefSeq" id="WP_215603212.1">
    <property type="nucleotide sequence ID" value="NZ_CP076136.1"/>
</dbReference>
<reference evidence="1 2" key="1">
    <citation type="submission" date="2021-06" db="EMBL/GenBank/DDBJ databases">
        <title>Bradyrhizobium sp. S2-11-4 Genome sequencing.</title>
        <authorList>
            <person name="Jin L."/>
        </authorList>
    </citation>
    <scope>NUCLEOTIDE SEQUENCE [LARGE SCALE GENOMIC DNA]</scope>
    <source>
        <strain evidence="1 2">S2-11-4</strain>
    </source>
</reference>
<gene>
    <name evidence="1" type="ORF">KMZ93_21105</name>
</gene>
<dbReference type="EMBL" id="CP076136">
    <property type="protein sequence ID" value="QWG22443.1"/>
    <property type="molecule type" value="Genomic_DNA"/>
</dbReference>
<dbReference type="Proteomes" id="UP000676951">
    <property type="component" value="Chromosome"/>
</dbReference>
<keyword evidence="2" id="KW-1185">Reference proteome</keyword>
<evidence type="ECO:0000313" key="2">
    <source>
        <dbReference type="Proteomes" id="UP000676951"/>
    </source>
</evidence>